<dbReference type="EMBL" id="QBKN01000016">
    <property type="protein sequence ID" value="PTX46461.1"/>
    <property type="molecule type" value="Genomic_DNA"/>
</dbReference>
<feature type="chain" id="PRO_5015762308" description="DUF2927 domain-containing protein" evidence="1">
    <location>
        <begin position="21"/>
        <end position="459"/>
    </location>
</feature>
<protein>
    <recommendedName>
        <fullName evidence="4">DUF2927 domain-containing protein</fullName>
    </recommendedName>
</protein>
<evidence type="ECO:0000256" key="1">
    <source>
        <dbReference type="SAM" id="SignalP"/>
    </source>
</evidence>
<sequence length="459" mass="50442">MPRLRTAATLLSFLLATACAAPRTSDTITRAAAQPGPQAGLPVIKRFTGSRPTPPTSANADIARDFLDLSFALEDGRALPVLTRFEGPITLRVTGAPAPTLDEDLAQLLARLREEAGISIHRTDRPGASITVEAITRNDINTYVPRAACFVAPNVGSLMEYRLTRRTSRVRWSRMRERRRIALFVPADASPQELRDCLHEELAQALGPLNDLYRLPDSVFNDDNMHTVLTGYDMLILRLYYDPALASGQTRAEVAARLPARLAALNPGGEDLPSRPLAPAPRDWIAATETSIAVASMPAERYRASVRALDIARSQGWTDHRRAFSHYILGTQLQVVAPGAARDHFLAANHYYGDRADTALHRAYVAAQLATGALERDRPREALSLVRPQLAVARRHENAALLSTLMLLQAEALERTGRPLRARQVRLDSLGWARYGFGPDWAVHAKAREIAALSPARSF</sequence>
<feature type="signal peptide" evidence="1">
    <location>
        <begin position="1"/>
        <end position="20"/>
    </location>
</feature>
<evidence type="ECO:0008006" key="4">
    <source>
        <dbReference type="Google" id="ProtNLM"/>
    </source>
</evidence>
<gene>
    <name evidence="2" type="ORF">C8N44_11636</name>
</gene>
<evidence type="ECO:0000313" key="2">
    <source>
        <dbReference type="EMBL" id="PTX46461.1"/>
    </source>
</evidence>
<proteinExistence type="predicted"/>
<dbReference type="InterPro" id="IPR021323">
    <property type="entry name" value="DUF2927"/>
</dbReference>
<dbReference type="AlphaFoldDB" id="A0A2T6ARL9"/>
<reference evidence="2 3" key="1">
    <citation type="submission" date="2018-04" db="EMBL/GenBank/DDBJ databases">
        <title>Genomic Encyclopedia of Archaeal and Bacterial Type Strains, Phase II (KMG-II): from individual species to whole genera.</title>
        <authorList>
            <person name="Goeker M."/>
        </authorList>
    </citation>
    <scope>NUCLEOTIDE SEQUENCE [LARGE SCALE GENOMIC DNA]</scope>
    <source>
        <strain evidence="2 3">DSM 29329</strain>
    </source>
</reference>
<keyword evidence="3" id="KW-1185">Reference proteome</keyword>
<dbReference type="PROSITE" id="PS51257">
    <property type="entry name" value="PROKAR_LIPOPROTEIN"/>
    <property type="match status" value="1"/>
</dbReference>
<dbReference type="Pfam" id="PF11150">
    <property type="entry name" value="DUF2927"/>
    <property type="match status" value="1"/>
</dbReference>
<accession>A0A2T6ARL9</accession>
<dbReference type="RefSeq" id="WP_107977313.1">
    <property type="nucleotide sequence ID" value="NZ_BMEZ01000017.1"/>
</dbReference>
<dbReference type="Proteomes" id="UP000244069">
    <property type="component" value="Unassembled WGS sequence"/>
</dbReference>
<name>A0A2T6ARL9_9RHOB</name>
<keyword evidence="1" id="KW-0732">Signal</keyword>
<comment type="caution">
    <text evidence="2">The sequence shown here is derived from an EMBL/GenBank/DDBJ whole genome shotgun (WGS) entry which is preliminary data.</text>
</comment>
<organism evidence="2 3">
    <name type="scientific">Allosediminivita pacifica</name>
    <dbReference type="NCBI Taxonomy" id="1267769"/>
    <lineage>
        <taxon>Bacteria</taxon>
        <taxon>Pseudomonadati</taxon>
        <taxon>Pseudomonadota</taxon>
        <taxon>Alphaproteobacteria</taxon>
        <taxon>Rhodobacterales</taxon>
        <taxon>Paracoccaceae</taxon>
        <taxon>Allosediminivita</taxon>
    </lineage>
</organism>
<evidence type="ECO:0000313" key="3">
    <source>
        <dbReference type="Proteomes" id="UP000244069"/>
    </source>
</evidence>
<dbReference type="OrthoDB" id="7823193at2"/>